<protein>
    <submittedName>
        <fullName evidence="2">Uncharacterized protein</fullName>
    </submittedName>
</protein>
<feature type="compositionally biased region" description="Basic and acidic residues" evidence="1">
    <location>
        <begin position="234"/>
        <end position="244"/>
    </location>
</feature>
<evidence type="ECO:0000256" key="1">
    <source>
        <dbReference type="SAM" id="MobiDB-lite"/>
    </source>
</evidence>
<feature type="compositionally biased region" description="Polar residues" evidence="1">
    <location>
        <begin position="215"/>
        <end position="226"/>
    </location>
</feature>
<feature type="region of interest" description="Disordered" evidence="1">
    <location>
        <begin position="36"/>
        <end position="57"/>
    </location>
</feature>
<sequence length="258" mass="29781">MPKKSKKFDRKNAVTFHLVPRSQQDSSEVDEAISKVPLQSDENLNNRVYHSEEQDKHENLQYLKAINDNEMEWPEYVKEKFVERDKSKSRSSVTTAKGLESRLDSNKAAASGYDGNDKVSIIDRRMDEHELASKIKELVSLQQSDEDSSHSTDEEDCFSETDSEGYLDTNNDPIDISESEITAKSKIVVDKRTGLPRLGLHKKLTAKALQQLDKQTNVSKGTTDSKLLTLFTRPENETAEERRRRERMLKEYRERRKK</sequence>
<name>A0AAV8VH77_9CUCU</name>
<keyword evidence="3" id="KW-1185">Reference proteome</keyword>
<proteinExistence type="predicted"/>
<dbReference type="Proteomes" id="UP001159042">
    <property type="component" value="Unassembled WGS sequence"/>
</dbReference>
<feature type="region of interest" description="Disordered" evidence="1">
    <location>
        <begin position="138"/>
        <end position="178"/>
    </location>
</feature>
<accession>A0AAV8VH77</accession>
<evidence type="ECO:0000313" key="3">
    <source>
        <dbReference type="Proteomes" id="UP001159042"/>
    </source>
</evidence>
<evidence type="ECO:0000313" key="2">
    <source>
        <dbReference type="EMBL" id="KAJ8913504.1"/>
    </source>
</evidence>
<organism evidence="2 3">
    <name type="scientific">Exocentrus adspersus</name>
    <dbReference type="NCBI Taxonomy" id="1586481"/>
    <lineage>
        <taxon>Eukaryota</taxon>
        <taxon>Metazoa</taxon>
        <taxon>Ecdysozoa</taxon>
        <taxon>Arthropoda</taxon>
        <taxon>Hexapoda</taxon>
        <taxon>Insecta</taxon>
        <taxon>Pterygota</taxon>
        <taxon>Neoptera</taxon>
        <taxon>Endopterygota</taxon>
        <taxon>Coleoptera</taxon>
        <taxon>Polyphaga</taxon>
        <taxon>Cucujiformia</taxon>
        <taxon>Chrysomeloidea</taxon>
        <taxon>Cerambycidae</taxon>
        <taxon>Lamiinae</taxon>
        <taxon>Acanthocinini</taxon>
        <taxon>Exocentrus</taxon>
    </lineage>
</organism>
<feature type="region of interest" description="Disordered" evidence="1">
    <location>
        <begin position="81"/>
        <end position="119"/>
    </location>
</feature>
<comment type="caution">
    <text evidence="2">The sequence shown here is derived from an EMBL/GenBank/DDBJ whole genome shotgun (WGS) entry which is preliminary data.</text>
</comment>
<dbReference type="AlphaFoldDB" id="A0AAV8VH77"/>
<reference evidence="2 3" key="1">
    <citation type="journal article" date="2023" name="Insect Mol. Biol.">
        <title>Genome sequencing provides insights into the evolution of gene families encoding plant cell wall-degrading enzymes in longhorned beetles.</title>
        <authorList>
            <person name="Shin N.R."/>
            <person name="Okamura Y."/>
            <person name="Kirsch R."/>
            <person name="Pauchet Y."/>
        </authorList>
    </citation>
    <scope>NUCLEOTIDE SEQUENCE [LARGE SCALE GENOMIC DNA]</scope>
    <source>
        <strain evidence="2">EAD_L_NR</strain>
    </source>
</reference>
<feature type="region of interest" description="Disordered" evidence="1">
    <location>
        <begin position="215"/>
        <end position="244"/>
    </location>
</feature>
<gene>
    <name evidence="2" type="ORF">NQ315_017054</name>
</gene>
<dbReference type="EMBL" id="JANEYG010000092">
    <property type="protein sequence ID" value="KAJ8913504.1"/>
    <property type="molecule type" value="Genomic_DNA"/>
</dbReference>
<feature type="compositionally biased region" description="Acidic residues" evidence="1">
    <location>
        <begin position="153"/>
        <end position="165"/>
    </location>
</feature>